<evidence type="ECO:0000256" key="1">
    <source>
        <dbReference type="SAM" id="MobiDB-lite"/>
    </source>
</evidence>
<protein>
    <submittedName>
        <fullName evidence="3">Uncharacterized protein</fullName>
    </submittedName>
</protein>
<accession>M0QKR6</accession>
<evidence type="ECO:0000313" key="4">
    <source>
        <dbReference type="Proteomes" id="UP000011666"/>
    </source>
</evidence>
<evidence type="ECO:0000313" key="3">
    <source>
        <dbReference type="EMBL" id="GAC69235.1"/>
    </source>
</evidence>
<dbReference type="RefSeq" id="WP_007622094.1">
    <property type="nucleotide sequence ID" value="NZ_BANX01000023.1"/>
</dbReference>
<reference evidence="3 4" key="1">
    <citation type="submission" date="2013-01" db="EMBL/GenBank/DDBJ databases">
        <title>Whole genome shotgun sequence of Gordonia soli NBRC 108243.</title>
        <authorList>
            <person name="Isaki-Nakamura S."/>
            <person name="Hosoyama A."/>
            <person name="Tsuchikane K."/>
            <person name="Ando Y."/>
            <person name="Baba S."/>
            <person name="Ohji S."/>
            <person name="Hamada M."/>
            <person name="Tamura T."/>
            <person name="Yamazoe A."/>
            <person name="Yamazaki S."/>
            <person name="Fujita N."/>
        </authorList>
    </citation>
    <scope>NUCLEOTIDE SEQUENCE [LARGE SCALE GENOMIC DNA]</scope>
    <source>
        <strain evidence="3 4">NBRC 108243</strain>
    </source>
</reference>
<dbReference type="EMBL" id="BANX01000023">
    <property type="protein sequence ID" value="GAC69235.1"/>
    <property type="molecule type" value="Genomic_DNA"/>
</dbReference>
<feature type="compositionally biased region" description="Polar residues" evidence="1">
    <location>
        <begin position="83"/>
        <end position="96"/>
    </location>
</feature>
<name>M0QKR6_9ACTN</name>
<gene>
    <name evidence="3" type="ORF">GS4_23_00290</name>
</gene>
<feature type="compositionally biased region" description="Basic and acidic residues" evidence="1">
    <location>
        <begin position="99"/>
        <end position="113"/>
    </location>
</feature>
<proteinExistence type="predicted"/>
<feature type="region of interest" description="Disordered" evidence="1">
    <location>
        <begin position="83"/>
        <end position="113"/>
    </location>
</feature>
<keyword evidence="2" id="KW-1133">Transmembrane helix</keyword>
<dbReference type="Proteomes" id="UP000011666">
    <property type="component" value="Unassembled WGS sequence"/>
</dbReference>
<sequence length="113" mass="12185">MRSFDPASCRLQPSDAPLIDEIRWRHGFSGSKVLPSALPDRPTAHTPRTALRASRVRVVIGLLLAQTAAILAMAVPMLVHTDTSTAPAHRPSTTGQMHDASRPAADDSTTRPR</sequence>
<dbReference type="AlphaFoldDB" id="M0QKR6"/>
<keyword evidence="4" id="KW-1185">Reference proteome</keyword>
<comment type="caution">
    <text evidence="3">The sequence shown here is derived from an EMBL/GenBank/DDBJ whole genome shotgun (WGS) entry which is preliminary data.</text>
</comment>
<keyword evidence="2" id="KW-0812">Transmembrane</keyword>
<feature type="transmembrane region" description="Helical" evidence="2">
    <location>
        <begin position="58"/>
        <end position="79"/>
    </location>
</feature>
<organism evidence="3 4">
    <name type="scientific">Gordonia soli NBRC 108243</name>
    <dbReference type="NCBI Taxonomy" id="1223545"/>
    <lineage>
        <taxon>Bacteria</taxon>
        <taxon>Bacillati</taxon>
        <taxon>Actinomycetota</taxon>
        <taxon>Actinomycetes</taxon>
        <taxon>Mycobacteriales</taxon>
        <taxon>Gordoniaceae</taxon>
        <taxon>Gordonia</taxon>
    </lineage>
</organism>
<evidence type="ECO:0000256" key="2">
    <source>
        <dbReference type="SAM" id="Phobius"/>
    </source>
</evidence>
<keyword evidence="2" id="KW-0472">Membrane</keyword>